<feature type="transmembrane region" description="Helical" evidence="1">
    <location>
        <begin position="42"/>
        <end position="63"/>
    </location>
</feature>
<dbReference type="Proteomes" id="UP000196594">
    <property type="component" value="Unassembled WGS sequence"/>
</dbReference>
<evidence type="ECO:0000313" key="3">
    <source>
        <dbReference type="Proteomes" id="UP000196594"/>
    </source>
</evidence>
<dbReference type="EMBL" id="NHNT01000011">
    <property type="protein sequence ID" value="OUZ38100.1"/>
    <property type="molecule type" value="Genomic_DNA"/>
</dbReference>
<feature type="transmembrane region" description="Helical" evidence="1">
    <location>
        <begin position="7"/>
        <end position="27"/>
    </location>
</feature>
<keyword evidence="3" id="KW-1185">Reference proteome</keyword>
<keyword evidence="1" id="KW-1133">Transmembrane helix</keyword>
<keyword evidence="1" id="KW-0472">Membrane</keyword>
<protein>
    <submittedName>
        <fullName evidence="2">Uncharacterized protein</fullName>
    </submittedName>
</protein>
<evidence type="ECO:0000313" key="2">
    <source>
        <dbReference type="EMBL" id="OUZ38100.1"/>
    </source>
</evidence>
<comment type="caution">
    <text evidence="2">The sequence shown here is derived from an EMBL/GenBank/DDBJ whole genome shotgun (WGS) entry which is preliminary data.</text>
</comment>
<evidence type="ECO:0000256" key="1">
    <source>
        <dbReference type="SAM" id="Phobius"/>
    </source>
</evidence>
<gene>
    <name evidence="2" type="ORF">CBM15_15065</name>
</gene>
<name>A0ABX3ZFN2_9BACL</name>
<keyword evidence="1" id="KW-0812">Transmembrane</keyword>
<organism evidence="2 3">
    <name type="scientific">Solibacillus kalamii</name>
    <dbReference type="NCBI Taxonomy" id="1748298"/>
    <lineage>
        <taxon>Bacteria</taxon>
        <taxon>Bacillati</taxon>
        <taxon>Bacillota</taxon>
        <taxon>Bacilli</taxon>
        <taxon>Bacillales</taxon>
        <taxon>Caryophanaceae</taxon>
        <taxon>Solibacillus</taxon>
    </lineage>
</organism>
<reference evidence="2 3" key="1">
    <citation type="journal article" date="2017" name="Int. J. Syst. Evol. Microbiol.">
        <title>Solibacillus kalamii sp. nov., isolated from a high-efficiency particulate arrestance filter system used in the International Space Station.</title>
        <authorList>
            <person name="Checinska Sielaff A."/>
            <person name="Kumar R.M."/>
            <person name="Pal D."/>
            <person name="Mayilraj S."/>
            <person name="Venkateswaran K."/>
        </authorList>
    </citation>
    <scope>NUCLEOTIDE SEQUENCE [LARGE SCALE GENOMIC DNA]</scope>
    <source>
        <strain evidence="2 3">ISSFR-015</strain>
    </source>
</reference>
<proteinExistence type="predicted"/>
<accession>A0ABX3ZFN2</accession>
<sequence length="65" mass="7648">MVSILENVFQISGAILLLCGIYFYWHFKKMKKEKKLTSTERAIYMITQIALYICAGSYFLLFLDK</sequence>